<dbReference type="PANTHER" id="PTHR12673">
    <property type="entry name" value="FACIOGENITAL DYSPLASIA PROTEIN"/>
    <property type="match status" value="1"/>
</dbReference>
<dbReference type="Gene3D" id="1.20.900.10">
    <property type="entry name" value="Dbl homology (DH) domain"/>
    <property type="match status" value="1"/>
</dbReference>
<dbReference type="OMA" id="IVELECR"/>
<dbReference type="VEuPathDB" id="AmoebaDB:NfTy_088970"/>
<dbReference type="GO" id="GO:0005085">
    <property type="term" value="F:guanyl-nucleotide exchange factor activity"/>
    <property type="evidence" value="ECO:0007669"/>
    <property type="project" value="InterPro"/>
</dbReference>
<feature type="compositionally biased region" description="Low complexity" evidence="1">
    <location>
        <begin position="70"/>
        <end position="80"/>
    </location>
</feature>
<feature type="region of interest" description="Disordered" evidence="1">
    <location>
        <begin position="10"/>
        <end position="97"/>
    </location>
</feature>
<feature type="domain" description="DH" evidence="2">
    <location>
        <begin position="286"/>
        <end position="491"/>
    </location>
</feature>
<dbReference type="InterPro" id="IPR051092">
    <property type="entry name" value="FYVE_RhoGEF_PH"/>
</dbReference>
<dbReference type="EMBL" id="VFQX01000052">
    <property type="protein sequence ID" value="KAF0974535.1"/>
    <property type="molecule type" value="Genomic_DNA"/>
</dbReference>
<dbReference type="RefSeq" id="XP_044559248.1">
    <property type="nucleotide sequence ID" value="XM_044710216.1"/>
</dbReference>
<dbReference type="AlphaFoldDB" id="A0A6A5BLU4"/>
<dbReference type="GO" id="GO:0005737">
    <property type="term" value="C:cytoplasm"/>
    <property type="evidence" value="ECO:0007669"/>
    <property type="project" value="TreeGrafter"/>
</dbReference>
<feature type="compositionally biased region" description="Polar residues" evidence="1">
    <location>
        <begin position="201"/>
        <end position="214"/>
    </location>
</feature>
<comment type="caution">
    <text evidence="3">The sequence shown here is derived from an EMBL/GenBank/DDBJ whole genome shotgun (WGS) entry which is preliminary data.</text>
</comment>
<feature type="compositionally biased region" description="Low complexity" evidence="1">
    <location>
        <begin position="18"/>
        <end position="29"/>
    </location>
</feature>
<dbReference type="GeneID" id="68113785"/>
<dbReference type="VEuPathDB" id="AmoebaDB:FDP41_006567"/>
<name>A0A6A5BLU4_NAEFO</name>
<protein>
    <recommendedName>
        <fullName evidence="2">DH domain-containing protein</fullName>
    </recommendedName>
</protein>
<reference evidence="3 4" key="1">
    <citation type="journal article" date="2019" name="Sci. Rep.">
        <title>Nanopore sequencing improves the draft genome of the human pathogenic amoeba Naegleria fowleri.</title>
        <authorList>
            <person name="Liechti N."/>
            <person name="Schurch N."/>
            <person name="Bruggmann R."/>
            <person name="Wittwer M."/>
        </authorList>
    </citation>
    <scope>NUCLEOTIDE SEQUENCE [LARGE SCALE GENOMIC DNA]</scope>
    <source>
        <strain evidence="3 4">ATCC 30894</strain>
    </source>
</reference>
<feature type="region of interest" description="Disordered" evidence="1">
    <location>
        <begin position="192"/>
        <end position="250"/>
    </location>
</feature>
<feature type="compositionally biased region" description="Basic and acidic residues" evidence="1">
    <location>
        <begin position="52"/>
        <end position="63"/>
    </location>
</feature>
<feature type="compositionally biased region" description="Basic and acidic residues" evidence="1">
    <location>
        <begin position="30"/>
        <end position="45"/>
    </location>
</feature>
<sequence length="614" mass="71653">MSFLFCCLRGGSEDGRRQNQQRLSSSSQLKQDDDKDRPLLQHEHFSPSSMNPHDDHTNHEHFHSTRAKYSSLSSSRYNSSQDVNRKEVPQNKNQDSIHVVDLKNNRDPNELHVHSSLLSNSATESYFLDDSAFDHHSHSYRHDDEGKESLVDQYESTPDFKIPMRTHADSDREEEEYFDDEHLMMIDHETTTTGVPPHMNKASNLTSQYNIGSNSEEDMFPSHGGDDDKELETEESSSPPEETFDESEYIDDDDEIFQQYYVSVVDNIDMTIVELECRNNRERDVKRMRIIKELKKTEFNYLKTLETLQTYYLDPLKDGKNNIVSKDFFQKTVGELSIIYGINQLFYQKLAEMIDIPEEDDEKAMYEYLITKAYDMEVKLVNEIVKFSQALKLYTGFITKYKNSLDQLNTELERNKRLQRFIKEAFKSIQLAGLNPAPPSSYLIAPIQRIPRYQLLLNELTKNSAHYPELHEKYLQATESIAKVAEYCNEKEREVQNLARSFSISRKIRSRSIIQPSRKYLDECSFDFKKKSRKGSLTAYLFSDVLVITEKSMMQQKTKKLIFSKEMPISLEDVGENLVAILQGNNKYWSLIIDPTSAKQRQFISLLKQRCQQQ</sequence>
<dbReference type="Proteomes" id="UP000444721">
    <property type="component" value="Unassembled WGS sequence"/>
</dbReference>
<evidence type="ECO:0000313" key="4">
    <source>
        <dbReference type="Proteomes" id="UP000444721"/>
    </source>
</evidence>
<evidence type="ECO:0000256" key="1">
    <source>
        <dbReference type="SAM" id="MobiDB-lite"/>
    </source>
</evidence>
<dbReference type="VEuPathDB" id="AmoebaDB:NF0058610"/>
<proteinExistence type="predicted"/>
<dbReference type="SMART" id="SM00325">
    <property type="entry name" value="RhoGEF"/>
    <property type="match status" value="1"/>
</dbReference>
<dbReference type="Pfam" id="PF00621">
    <property type="entry name" value="RhoGEF"/>
    <property type="match status" value="1"/>
</dbReference>
<gene>
    <name evidence="3" type="ORF">FDP41_006567</name>
</gene>
<accession>A0A6A5BLU4</accession>
<evidence type="ECO:0000259" key="2">
    <source>
        <dbReference type="PROSITE" id="PS50010"/>
    </source>
</evidence>
<dbReference type="SUPFAM" id="SSF48065">
    <property type="entry name" value="DBL homology domain (DH-domain)"/>
    <property type="match status" value="1"/>
</dbReference>
<dbReference type="PANTHER" id="PTHR12673:SF159">
    <property type="entry name" value="LD03170P"/>
    <property type="match status" value="1"/>
</dbReference>
<dbReference type="InterPro" id="IPR035899">
    <property type="entry name" value="DBL_dom_sf"/>
</dbReference>
<dbReference type="PROSITE" id="PS50010">
    <property type="entry name" value="DH_2"/>
    <property type="match status" value="1"/>
</dbReference>
<keyword evidence="4" id="KW-1185">Reference proteome</keyword>
<organism evidence="3 4">
    <name type="scientific">Naegleria fowleri</name>
    <name type="common">Brain eating amoeba</name>
    <dbReference type="NCBI Taxonomy" id="5763"/>
    <lineage>
        <taxon>Eukaryota</taxon>
        <taxon>Discoba</taxon>
        <taxon>Heterolobosea</taxon>
        <taxon>Tetramitia</taxon>
        <taxon>Eutetramitia</taxon>
        <taxon>Vahlkampfiidae</taxon>
        <taxon>Naegleria</taxon>
    </lineage>
</organism>
<evidence type="ECO:0000313" key="3">
    <source>
        <dbReference type="EMBL" id="KAF0974535.1"/>
    </source>
</evidence>
<dbReference type="InterPro" id="IPR000219">
    <property type="entry name" value="DH_dom"/>
</dbReference>
<dbReference type="OrthoDB" id="660555at2759"/>